<dbReference type="InterPro" id="IPR013216">
    <property type="entry name" value="Methyltransf_11"/>
</dbReference>
<gene>
    <name evidence="3" type="primary">LOC105050765</name>
</gene>
<keyword evidence="3" id="KW-0808">Transferase</keyword>
<name>A0A6I9RMC6_ELAGV</name>
<dbReference type="OrthoDB" id="10027013at2759"/>
<feature type="domain" description="Methyltransferase type 11" evidence="1">
    <location>
        <begin position="39"/>
        <end position="134"/>
    </location>
</feature>
<dbReference type="KEGG" id="egu:105050765"/>
<dbReference type="Proteomes" id="UP000504607">
    <property type="component" value="Chromosome 1"/>
</dbReference>
<evidence type="ECO:0000313" key="3">
    <source>
        <dbReference type="RefSeq" id="XP_010929248.1"/>
    </source>
</evidence>
<proteinExistence type="predicted"/>
<protein>
    <submittedName>
        <fullName evidence="3">Methyltransferase DDB_G0268948 isoform X1</fullName>
    </submittedName>
</protein>
<dbReference type="Pfam" id="PF08241">
    <property type="entry name" value="Methyltransf_11"/>
    <property type="match status" value="1"/>
</dbReference>
<dbReference type="GO" id="GO:0008757">
    <property type="term" value="F:S-adenosylmethionine-dependent methyltransferase activity"/>
    <property type="evidence" value="ECO:0007669"/>
    <property type="project" value="InterPro"/>
</dbReference>
<reference evidence="3" key="1">
    <citation type="submission" date="2025-08" db="UniProtKB">
        <authorList>
            <consortium name="RefSeq"/>
        </authorList>
    </citation>
    <scope>IDENTIFICATION</scope>
</reference>
<sequence length="264" mass="29634">MAGLFEKQAATYADARPSYPKEWFAKLASLTAHHTLAWDAGTGNGQAAVSIAEHYEQVIATDVSEAQLNHAFPHPKVRYVHTPLSTPEPDLVSILGGEGSVDLVTVAQAVHWFDLSRFYSLVNRVLRKPGGVIAVWGYNYNMGHLEDVMKRLFETTIPYWDPRAWYAFDRYRTLPFPFQGIGFGSEGDPFCLDLEQDMTFDGFLRMLKSWSAVTTAMEQGVDLLSQEVVKELEAEWGGSSVVRRLRYEAFMLAGTPKLENSRCS</sequence>
<dbReference type="SUPFAM" id="SSF53335">
    <property type="entry name" value="S-adenosyl-L-methionine-dependent methyltransferases"/>
    <property type="match status" value="1"/>
</dbReference>
<dbReference type="AlphaFoldDB" id="A0A6I9RMC6"/>
<dbReference type="InParanoid" id="A0A6I9RMC6"/>
<dbReference type="RefSeq" id="XP_010929248.1">
    <property type="nucleotide sequence ID" value="XM_010930946.2"/>
</dbReference>
<keyword evidence="3" id="KW-0489">Methyltransferase</keyword>
<dbReference type="PANTHER" id="PTHR44575">
    <property type="entry name" value="OS01G0589200 PROTEIN"/>
    <property type="match status" value="1"/>
</dbReference>
<dbReference type="Gene3D" id="3.40.50.150">
    <property type="entry name" value="Vaccinia Virus protein VP39"/>
    <property type="match status" value="1"/>
</dbReference>
<dbReference type="InterPro" id="IPR029063">
    <property type="entry name" value="SAM-dependent_MTases_sf"/>
</dbReference>
<dbReference type="CDD" id="cd02440">
    <property type="entry name" value="AdoMet_MTases"/>
    <property type="match status" value="1"/>
</dbReference>
<organism evidence="2 3">
    <name type="scientific">Elaeis guineensis var. tenera</name>
    <name type="common">Oil palm</name>
    <dbReference type="NCBI Taxonomy" id="51953"/>
    <lineage>
        <taxon>Eukaryota</taxon>
        <taxon>Viridiplantae</taxon>
        <taxon>Streptophyta</taxon>
        <taxon>Embryophyta</taxon>
        <taxon>Tracheophyta</taxon>
        <taxon>Spermatophyta</taxon>
        <taxon>Magnoliopsida</taxon>
        <taxon>Liliopsida</taxon>
        <taxon>Arecaceae</taxon>
        <taxon>Arecoideae</taxon>
        <taxon>Cocoseae</taxon>
        <taxon>Elaeidinae</taxon>
        <taxon>Elaeis</taxon>
    </lineage>
</organism>
<dbReference type="GO" id="GO:0032259">
    <property type="term" value="P:methylation"/>
    <property type="evidence" value="ECO:0007669"/>
    <property type="project" value="UniProtKB-KW"/>
</dbReference>
<keyword evidence="2" id="KW-1185">Reference proteome</keyword>
<evidence type="ECO:0000259" key="1">
    <source>
        <dbReference type="Pfam" id="PF08241"/>
    </source>
</evidence>
<accession>A0A6I9RMC6</accession>
<dbReference type="FunCoup" id="A0A6I9RMC6">
    <property type="interactions" value="7"/>
</dbReference>
<dbReference type="PANTHER" id="PTHR44575:SF2">
    <property type="entry name" value="OS01G0589200 PROTEIN"/>
    <property type="match status" value="1"/>
</dbReference>
<evidence type="ECO:0000313" key="2">
    <source>
        <dbReference type="Proteomes" id="UP000504607"/>
    </source>
</evidence>
<dbReference type="GeneID" id="105050765"/>